<organism evidence="10 11">
    <name type="scientific">Patiria miniata</name>
    <name type="common">Bat star</name>
    <name type="synonym">Asterina miniata</name>
    <dbReference type="NCBI Taxonomy" id="46514"/>
    <lineage>
        <taxon>Eukaryota</taxon>
        <taxon>Metazoa</taxon>
        <taxon>Echinodermata</taxon>
        <taxon>Eleutherozoa</taxon>
        <taxon>Asterozoa</taxon>
        <taxon>Asteroidea</taxon>
        <taxon>Valvatacea</taxon>
        <taxon>Valvatida</taxon>
        <taxon>Asterinidae</taxon>
        <taxon>Patiria</taxon>
    </lineage>
</organism>
<feature type="transmembrane region" description="Helical" evidence="8">
    <location>
        <begin position="416"/>
        <end position="441"/>
    </location>
</feature>
<keyword evidence="11" id="KW-1185">Reference proteome</keyword>
<comment type="similarity">
    <text evidence="2">Belongs to the bile acid:sodium symporter (BASS) (TC 2.A.28) family.</text>
</comment>
<keyword evidence="4" id="KW-0813">Transport</keyword>
<evidence type="ECO:0000256" key="1">
    <source>
        <dbReference type="ARBA" id="ARBA00004141"/>
    </source>
</evidence>
<evidence type="ECO:0000256" key="4">
    <source>
        <dbReference type="ARBA" id="ARBA00022847"/>
    </source>
</evidence>
<feature type="signal peptide" evidence="9">
    <location>
        <begin position="1"/>
        <end position="41"/>
    </location>
</feature>
<protein>
    <recommendedName>
        <fullName evidence="12">Ileal sodium/bile acid cotransporter</fullName>
    </recommendedName>
</protein>
<dbReference type="GO" id="GO:0015293">
    <property type="term" value="F:symporter activity"/>
    <property type="evidence" value="ECO:0007669"/>
    <property type="project" value="UniProtKB-KW"/>
</dbReference>
<dbReference type="InterPro" id="IPR038770">
    <property type="entry name" value="Na+/solute_symporter_sf"/>
</dbReference>
<feature type="transmembrane region" description="Helical" evidence="8">
    <location>
        <begin position="327"/>
        <end position="351"/>
    </location>
</feature>
<evidence type="ECO:0000256" key="7">
    <source>
        <dbReference type="SAM" id="MobiDB-lite"/>
    </source>
</evidence>
<feature type="region of interest" description="Disordered" evidence="7">
    <location>
        <begin position="455"/>
        <end position="498"/>
    </location>
</feature>
<feature type="region of interest" description="Disordered" evidence="7">
    <location>
        <begin position="510"/>
        <end position="568"/>
    </location>
</feature>
<feature type="chain" id="PRO_5037977742" description="Ileal sodium/bile acid cotransporter" evidence="9">
    <location>
        <begin position="42"/>
        <end position="582"/>
    </location>
</feature>
<comment type="subcellular location">
    <subcellularLocation>
        <location evidence="1">Membrane</location>
        <topology evidence="1">Multi-pass membrane protein</topology>
    </subcellularLocation>
</comment>
<keyword evidence="6 8" id="KW-0472">Membrane</keyword>
<proteinExistence type="inferred from homology"/>
<evidence type="ECO:0000256" key="6">
    <source>
        <dbReference type="ARBA" id="ARBA00023136"/>
    </source>
</evidence>
<dbReference type="Gene3D" id="1.20.1530.20">
    <property type="match status" value="1"/>
</dbReference>
<dbReference type="InterPro" id="IPR004710">
    <property type="entry name" value="Bilac:Na_transpt"/>
</dbReference>
<evidence type="ECO:0000256" key="8">
    <source>
        <dbReference type="SAM" id="Phobius"/>
    </source>
</evidence>
<evidence type="ECO:0000256" key="2">
    <source>
        <dbReference type="ARBA" id="ARBA00006528"/>
    </source>
</evidence>
<sequence>MVGRTQKMKGHLGTKQDALLRGVLPWVLLLGLLARVSTVHAAERIDEWSPYDFNFTLGDKDDVSLTFRENTVFVLTVNQSNYIGKVELDSGDKDIFTLKDGVVVFEITENTTFPYRMNVELRGGMIGSSKLVAYAAGDSSGDRMVLGTDIVKVQTPFRILGTVATYILATWLVISYVIMAAKVEPKVLLEKIKPPWGIIMGMVCQFVLMPPLAFGLAKVFDLQGAIAIGLVLVGTCPGGFFSNIEVLLLDCDIVLSLTMTTFSTFLAVGMMPLNLLIYAQPFVSGNGHLETPFKSLLIQLCGLVLPLLIGVPFFHRFQKARQVCLKLVKPFTFILMLLGVVLFIPSQYYIFFGNWKTWTTSAVLPLIGAFLGMSIARIANFNYVFSITVAIETGCQNTLLAVSVAKLFYKEPEADIVAIIPLLIAMVTGFEGIAIAAVYVLGRYIRNRTRGEKELAGNVEGGRDSPGSDAEGNPSRGAVNEGLDSRDEPPSGPRFRQLIPTDQVYDDGVCIWPPAPEALMSPSPPSPQQQHQQPAEEANASDPPPGETPQRPHENLPVGALTTTDDMTCQSNGYVIGQHAWL</sequence>
<feature type="transmembrane region" description="Helical" evidence="8">
    <location>
        <begin position="383"/>
        <end position="404"/>
    </location>
</feature>
<dbReference type="EnsemblMetazoa" id="XM_038213265.1">
    <property type="protein sequence ID" value="XP_038069193.1"/>
    <property type="gene ID" value="LOC119738383"/>
</dbReference>
<reference evidence="10" key="1">
    <citation type="submission" date="2022-11" db="UniProtKB">
        <authorList>
            <consortium name="EnsemblMetazoa"/>
        </authorList>
    </citation>
    <scope>IDENTIFICATION</scope>
</reference>
<evidence type="ECO:0000256" key="3">
    <source>
        <dbReference type="ARBA" id="ARBA00022692"/>
    </source>
</evidence>
<dbReference type="Proteomes" id="UP000887568">
    <property type="component" value="Unplaced"/>
</dbReference>
<accession>A0A914AZU5</accession>
<keyword evidence="5 8" id="KW-1133">Transmembrane helix</keyword>
<keyword evidence="4" id="KW-0769">Symport</keyword>
<feature type="transmembrane region" description="Helical" evidence="8">
    <location>
        <begin position="296"/>
        <end position="315"/>
    </location>
</feature>
<dbReference type="PANTHER" id="PTHR10361:SF65">
    <property type="entry name" value="ILEAL SODIUM_BILE ACID COTRANSPORTER"/>
    <property type="match status" value="1"/>
</dbReference>
<evidence type="ECO:0000256" key="5">
    <source>
        <dbReference type="ARBA" id="ARBA00022989"/>
    </source>
</evidence>
<evidence type="ECO:0000313" key="10">
    <source>
        <dbReference type="EnsemblMetazoa" id="XP_038069193.1"/>
    </source>
</evidence>
<feature type="transmembrane region" description="Helical" evidence="8">
    <location>
        <begin position="253"/>
        <end position="276"/>
    </location>
</feature>
<dbReference type="GeneID" id="119738383"/>
<keyword evidence="3 8" id="KW-0812">Transmembrane</keyword>
<feature type="transmembrane region" description="Helical" evidence="8">
    <location>
        <begin position="163"/>
        <end position="183"/>
    </location>
</feature>
<feature type="transmembrane region" description="Helical" evidence="8">
    <location>
        <begin position="195"/>
        <end position="216"/>
    </location>
</feature>
<dbReference type="GO" id="GO:0016020">
    <property type="term" value="C:membrane"/>
    <property type="evidence" value="ECO:0007669"/>
    <property type="project" value="UniProtKB-SubCell"/>
</dbReference>
<evidence type="ECO:0000256" key="9">
    <source>
        <dbReference type="SAM" id="SignalP"/>
    </source>
</evidence>
<dbReference type="RefSeq" id="XP_038069193.1">
    <property type="nucleotide sequence ID" value="XM_038213265.1"/>
</dbReference>
<dbReference type="AlphaFoldDB" id="A0A914AZU5"/>
<dbReference type="PANTHER" id="PTHR10361">
    <property type="entry name" value="SODIUM-BILE ACID COTRANSPORTER"/>
    <property type="match status" value="1"/>
</dbReference>
<evidence type="ECO:0000313" key="11">
    <source>
        <dbReference type="Proteomes" id="UP000887568"/>
    </source>
</evidence>
<dbReference type="InterPro" id="IPR002657">
    <property type="entry name" value="BilAc:Na_symport/Acr3"/>
</dbReference>
<evidence type="ECO:0008006" key="12">
    <source>
        <dbReference type="Google" id="ProtNLM"/>
    </source>
</evidence>
<feature type="transmembrane region" description="Helical" evidence="8">
    <location>
        <begin position="222"/>
        <end position="241"/>
    </location>
</feature>
<name>A0A914AZU5_PATMI</name>
<dbReference type="OrthoDB" id="203097at2759"/>
<keyword evidence="9" id="KW-0732">Signal</keyword>
<feature type="transmembrane region" description="Helical" evidence="8">
    <location>
        <begin position="357"/>
        <end position="376"/>
    </location>
</feature>
<dbReference type="Pfam" id="PF01758">
    <property type="entry name" value="SBF"/>
    <property type="match status" value="1"/>
</dbReference>